<dbReference type="GO" id="GO:0005886">
    <property type="term" value="C:plasma membrane"/>
    <property type="evidence" value="ECO:0007669"/>
    <property type="project" value="TreeGrafter"/>
</dbReference>
<sequence>MAEEFRDGFLGDAGFDILKKLMKGNNDFTFDVAKVLQERSDAEMAYARALRKSGESLEKLAGRTVGSVKLALTTLATQAGKESDARTIIADVLIKDISIPMKNRADKQLKEKKTIEDTLNAKFKEWNTKKETDNKYRSRQFEKSQEIESLYNKLSELPKGTKNFAKDSTKENIFSTPLLMGCVKPGGTTATSDVKSQTNISTSIQKATEELERTEIKYHTSTRDVELARQACDAEMCRGCDQMQKMELERITEMANFIQIYANSIQSFSDTMYQVSRDLLSIQINPEDDIITEVRTYSKKKAETEILLYDIYAETNPMNDERRISSFERWIDLLKNDIKVQKQPNNAGISALIKASTNKIDEDELDISSDGAMCSTPSHSKTGTIYVVFALPINVNSDHRHSRDGSSSSSNDDDGAMRRSAEKVVTEVFLDRRGARFLQILYEASLYKIETAYSQFKNLTEPSYEYSNYITRTSNDKGTPTTFIRIPFQPSTYTPPSAPPATKYFAEAMPMFTEQMSQLRLHSVQTHEPPPPPIGFRQPRMEHTGPGRCHRRASLKKSARISHNEPEAFAPLYPDIMTTSSEPPQQRQHRHQHKHEHQLVRALHPYKARESDELSFEKGDIILLLCTRRDGWCKGRIEGITGLFPANHVENV</sequence>
<reference evidence="11" key="1">
    <citation type="submission" date="2021-02" db="EMBL/GenBank/DDBJ databases">
        <authorList>
            <person name="Nowell W R."/>
        </authorList>
    </citation>
    <scope>NUCLEOTIDE SEQUENCE</scope>
</reference>
<evidence type="ECO:0000259" key="10">
    <source>
        <dbReference type="PROSITE" id="PS51741"/>
    </source>
</evidence>
<keyword evidence="7" id="KW-0175">Coiled coil</keyword>
<dbReference type="FunFam" id="2.30.30.40:FF:000072">
    <property type="entry name" value="Unconventional Myosin IB"/>
    <property type="match status" value="1"/>
</dbReference>
<dbReference type="GO" id="GO:0005737">
    <property type="term" value="C:cytoplasm"/>
    <property type="evidence" value="ECO:0007669"/>
    <property type="project" value="TreeGrafter"/>
</dbReference>
<keyword evidence="3" id="KW-0963">Cytoplasm</keyword>
<dbReference type="SUPFAM" id="SSF103657">
    <property type="entry name" value="BAR/IMD domain-like"/>
    <property type="match status" value="1"/>
</dbReference>
<keyword evidence="5" id="KW-0206">Cytoskeleton</keyword>
<comment type="subcellular location">
    <subcellularLocation>
        <location evidence="1">Cytoplasm</location>
        <location evidence="1">Cytoskeleton</location>
    </subcellularLocation>
</comment>
<evidence type="ECO:0000313" key="11">
    <source>
        <dbReference type="EMBL" id="CAF3612410.1"/>
    </source>
</evidence>
<dbReference type="Gene3D" id="1.20.1270.60">
    <property type="entry name" value="Arfaptin homology (AH) domain/BAR domain"/>
    <property type="match status" value="1"/>
</dbReference>
<dbReference type="PROSITE" id="PS51741">
    <property type="entry name" value="F_BAR"/>
    <property type="match status" value="1"/>
</dbReference>
<evidence type="ECO:0000256" key="3">
    <source>
        <dbReference type="ARBA" id="ARBA00022490"/>
    </source>
</evidence>
<dbReference type="Proteomes" id="UP000663868">
    <property type="component" value="Unassembled WGS sequence"/>
</dbReference>
<feature type="region of interest" description="Disordered" evidence="8">
    <location>
        <begin position="524"/>
        <end position="549"/>
    </location>
</feature>
<organism evidence="11 12">
    <name type="scientific">Adineta steineri</name>
    <dbReference type="NCBI Taxonomy" id="433720"/>
    <lineage>
        <taxon>Eukaryota</taxon>
        <taxon>Metazoa</taxon>
        <taxon>Spiralia</taxon>
        <taxon>Gnathifera</taxon>
        <taxon>Rotifera</taxon>
        <taxon>Eurotatoria</taxon>
        <taxon>Bdelloidea</taxon>
        <taxon>Adinetida</taxon>
        <taxon>Adinetidae</taxon>
        <taxon>Adineta</taxon>
    </lineage>
</organism>
<gene>
    <name evidence="11" type="ORF">KXQ929_LOCUS5711</name>
</gene>
<dbReference type="EMBL" id="CAJOBB010000212">
    <property type="protein sequence ID" value="CAF3612410.1"/>
    <property type="molecule type" value="Genomic_DNA"/>
</dbReference>
<dbReference type="Pfam" id="PF00611">
    <property type="entry name" value="FCH"/>
    <property type="match status" value="1"/>
</dbReference>
<dbReference type="GO" id="GO:0043226">
    <property type="term" value="C:organelle"/>
    <property type="evidence" value="ECO:0007669"/>
    <property type="project" value="UniProtKB-ARBA"/>
</dbReference>
<dbReference type="Pfam" id="PF14604">
    <property type="entry name" value="SH3_9"/>
    <property type="match status" value="1"/>
</dbReference>
<dbReference type="PROSITE" id="PS50002">
    <property type="entry name" value="SH3"/>
    <property type="match status" value="1"/>
</dbReference>
<protein>
    <recommendedName>
        <fullName evidence="13">SH3 domain-containing protein</fullName>
    </recommendedName>
</protein>
<evidence type="ECO:0000256" key="8">
    <source>
        <dbReference type="SAM" id="MobiDB-lite"/>
    </source>
</evidence>
<dbReference type="InterPro" id="IPR001452">
    <property type="entry name" value="SH3_domain"/>
</dbReference>
<accession>A0A818NTW3</accession>
<evidence type="ECO:0000256" key="7">
    <source>
        <dbReference type="PROSITE-ProRule" id="PRU01077"/>
    </source>
</evidence>
<evidence type="ECO:0000256" key="1">
    <source>
        <dbReference type="ARBA" id="ARBA00004245"/>
    </source>
</evidence>
<dbReference type="PANTHER" id="PTHR23065:SF7">
    <property type="entry name" value="NOSTRIN, ISOFORM H"/>
    <property type="match status" value="1"/>
</dbReference>
<evidence type="ECO:0000259" key="9">
    <source>
        <dbReference type="PROSITE" id="PS50002"/>
    </source>
</evidence>
<evidence type="ECO:0000313" key="12">
    <source>
        <dbReference type="Proteomes" id="UP000663868"/>
    </source>
</evidence>
<feature type="domain" description="F-BAR" evidence="10">
    <location>
        <begin position="3"/>
        <end position="302"/>
    </location>
</feature>
<evidence type="ECO:0000256" key="6">
    <source>
        <dbReference type="PROSITE-ProRule" id="PRU00192"/>
    </source>
</evidence>
<dbReference type="InterPro" id="IPR036028">
    <property type="entry name" value="SH3-like_dom_sf"/>
</dbReference>
<evidence type="ECO:0000256" key="2">
    <source>
        <dbReference type="ARBA" id="ARBA00022443"/>
    </source>
</evidence>
<dbReference type="AlphaFoldDB" id="A0A818NTW3"/>
<comment type="caution">
    <text evidence="11">The sequence shown here is derived from an EMBL/GenBank/DDBJ whole genome shotgun (WGS) entry which is preliminary data.</text>
</comment>
<proteinExistence type="predicted"/>
<keyword evidence="2 6" id="KW-0728">SH3 domain</keyword>
<dbReference type="InterPro" id="IPR031160">
    <property type="entry name" value="F_BAR_dom"/>
</dbReference>
<dbReference type="PRINTS" id="PR00452">
    <property type="entry name" value="SH3DOMAIN"/>
</dbReference>
<dbReference type="InterPro" id="IPR027267">
    <property type="entry name" value="AH/BAR_dom_sf"/>
</dbReference>
<feature type="region of interest" description="Disordered" evidence="8">
    <location>
        <begin position="398"/>
        <end position="418"/>
    </location>
</feature>
<name>A0A818NTW3_9BILA</name>
<dbReference type="SMART" id="SM00326">
    <property type="entry name" value="SH3"/>
    <property type="match status" value="1"/>
</dbReference>
<dbReference type="Gene3D" id="2.30.30.40">
    <property type="entry name" value="SH3 Domains"/>
    <property type="match status" value="1"/>
</dbReference>
<evidence type="ECO:0000256" key="5">
    <source>
        <dbReference type="ARBA" id="ARBA00023212"/>
    </source>
</evidence>
<dbReference type="SUPFAM" id="SSF50044">
    <property type="entry name" value="SH3-domain"/>
    <property type="match status" value="1"/>
</dbReference>
<dbReference type="PANTHER" id="PTHR23065">
    <property type="entry name" value="PROLINE-SERINE-THREONINE PHOSPHATASE INTERACTING PROTEIN 1"/>
    <property type="match status" value="1"/>
</dbReference>
<evidence type="ECO:0008006" key="13">
    <source>
        <dbReference type="Google" id="ProtNLM"/>
    </source>
</evidence>
<dbReference type="InterPro" id="IPR001060">
    <property type="entry name" value="FCH_dom"/>
</dbReference>
<dbReference type="PRINTS" id="PR00499">
    <property type="entry name" value="P67PHOX"/>
</dbReference>
<keyword evidence="4" id="KW-0597">Phosphoprotein</keyword>
<feature type="domain" description="SH3" evidence="9">
    <location>
        <begin position="595"/>
        <end position="652"/>
    </location>
</feature>
<evidence type="ECO:0000256" key="4">
    <source>
        <dbReference type="ARBA" id="ARBA00022553"/>
    </source>
</evidence>